<name>A0ABM7VUZ5_9ENTR</name>
<feature type="domain" description="Tape measure protein N-terminal" evidence="4">
    <location>
        <begin position="83"/>
        <end position="271"/>
    </location>
</feature>
<keyword evidence="1" id="KW-0175">Coiled coil</keyword>
<feature type="coiled-coil region" evidence="1">
    <location>
        <begin position="695"/>
        <end position="722"/>
    </location>
</feature>
<evidence type="ECO:0000313" key="6">
    <source>
        <dbReference type="Proteomes" id="UP001320460"/>
    </source>
</evidence>
<feature type="coiled-coil region" evidence="1">
    <location>
        <begin position="538"/>
        <end position="572"/>
    </location>
</feature>
<feature type="domain" description="Tail length tape measure" evidence="2">
    <location>
        <begin position="408"/>
        <end position="693"/>
    </location>
</feature>
<reference evidence="5 6" key="1">
    <citation type="submission" date="2021-12" db="EMBL/GenBank/DDBJ databases">
        <title>Complete genome sequence of Phytobacter diazotrophicus TA9734.</title>
        <authorList>
            <person name="Kubota H."/>
            <person name="Nakayama Y."/>
            <person name="Ariyoshi T."/>
        </authorList>
    </citation>
    <scope>NUCLEOTIDE SEQUENCE [LARGE SCALE GENOMIC DNA]</scope>
    <source>
        <strain evidence="5 6">TA9734</strain>
    </source>
</reference>
<dbReference type="Pfam" id="PF09718">
    <property type="entry name" value="Tape_meas_lam_C"/>
    <property type="match status" value="1"/>
</dbReference>
<gene>
    <name evidence="5" type="ORF">PDTA9734_24550</name>
</gene>
<evidence type="ECO:0000259" key="2">
    <source>
        <dbReference type="Pfam" id="PF06120"/>
    </source>
</evidence>
<dbReference type="NCBIfam" id="TIGR02675">
    <property type="entry name" value="tape_meas_nterm"/>
    <property type="match status" value="1"/>
</dbReference>
<accession>A0ABM7VUZ5</accession>
<dbReference type="Pfam" id="PF06120">
    <property type="entry name" value="Phage_HK97_TLTM"/>
    <property type="match status" value="1"/>
</dbReference>
<dbReference type="InterPro" id="IPR013491">
    <property type="entry name" value="Tape_meas_N"/>
</dbReference>
<dbReference type="InterPro" id="IPR006431">
    <property type="entry name" value="Phage_tape_meas_C"/>
</dbReference>
<dbReference type="Proteomes" id="UP001320460">
    <property type="component" value="Chromosome"/>
</dbReference>
<sequence length="1128" mass="119584">MATLRELIIKVSADSGSFQREIARASRMGQDYYKTMEQGGRQSAAVTRETQRSIAALNAELVSVKSTATGLAGSFAGAFATHQLIQFADTWNQLSGRLRLASTGAEDFATAQRTLMDISQRTGTSFEANATLYARIASSLRDAGYASADVAKVTETVATSLKLSGASTEEASSVITQLSQALGSGVLRGEEFNAIMENGGRLAKLLADGMKTTVGGLRNMAQNGELTTDKIVPLLTNVELLRKEFATLPASISGSAQKVQNSFMAWVGSANDALGASTALAGALDGLATNLNTVAGGAAVLAAVGGSRLLGSMVSGVTSSATDLLNARKAQIALADAQAYAAAQAQRKAMANASAATSAYNLAVAEANVAKGSNASVLAADNVIKKRSEMIAANAELVLSNRAVTASQESLNRATSAVGLMRSGLTGLVSLVGGIPGMLTLVAGGWYAAYQYQEQARQSAQDYAQQIDQIRDKTSKMSLGDADSNRGKTVDALVEQNRLIDEQAGKVTALKTQIDDLNSARNKPGITSENDANIVKSLGILTDQLTVEENKLNQMRDRSHVIQKALEEIETRRNDLIREQAWRQNEAYYSLLKMTGAHSEFNRLMSLGNTLLSARNSLVQVPMALPQASVSDKDAKALLNKQRQAELAGLTGLAKVNKQVDFDLQDMGRSGPDNSDFAKRWRRAAVDDYNNTQNVAAAQKAKADATREAEKADRDAASQAQRYASKIEDLTIATEVQKVRASEGEKAADLYAAAHQSGIKWTAEQTEEIRKQAAELARWTSRADDNVKKQRDQAEALKQLTEATRKFRDEATAATDTAGLSDRERQRFEERQQIERTFDKAGGRNSTEAVKAYNVALTELDNKYRAIAASEADWRNGVSRGYENWLQNTMDIAGTVSQGVTTTMDSALNNVSSMLVRGKADWKEWGLSALEMISKVALQMAVVSAMSKSSGTSGLLGSLIGGITGLIGGGGTSSVMSSTSGTVVTGQSFSVPTPHLANALGGVYDSPSLSAYSNGVYSTPKTFAFAKGAGIFGEAGPEAIMPLTRAADGSLGVRAVNSGVNNVQTASGSPQVYITIEGNGNTSVQTDGGMTEQFGKEIGSYVERRYRELMARDISPGGAVWNLAKGGR</sequence>
<proteinExistence type="predicted"/>
<dbReference type="Pfam" id="PF20155">
    <property type="entry name" value="TMP_3"/>
    <property type="match status" value="1"/>
</dbReference>
<organism evidence="5 6">
    <name type="scientific">Phytobacter diazotrophicus</name>
    <dbReference type="NCBI Taxonomy" id="395631"/>
    <lineage>
        <taxon>Bacteria</taxon>
        <taxon>Pseudomonadati</taxon>
        <taxon>Pseudomonadota</taxon>
        <taxon>Gammaproteobacteria</taxon>
        <taxon>Enterobacterales</taxon>
        <taxon>Enterobacteriaceae</taxon>
        <taxon>Phytobacter</taxon>
    </lineage>
</organism>
<evidence type="ECO:0000259" key="4">
    <source>
        <dbReference type="Pfam" id="PF20155"/>
    </source>
</evidence>
<dbReference type="EMBL" id="AP025334">
    <property type="protein sequence ID" value="BDD50968.1"/>
    <property type="molecule type" value="Genomic_DNA"/>
</dbReference>
<keyword evidence="6" id="KW-1185">Reference proteome</keyword>
<feature type="domain" description="Bacteriophage tail tape measure C-terminal" evidence="3">
    <location>
        <begin position="873"/>
        <end position="945"/>
    </location>
</feature>
<evidence type="ECO:0000259" key="3">
    <source>
        <dbReference type="Pfam" id="PF09718"/>
    </source>
</evidence>
<dbReference type="InterPro" id="IPR009302">
    <property type="entry name" value="Tail_length_tape_measure"/>
</dbReference>
<dbReference type="RefSeq" id="WP_237151418.1">
    <property type="nucleotide sequence ID" value="NZ_AP025334.1"/>
</dbReference>
<evidence type="ECO:0000313" key="5">
    <source>
        <dbReference type="EMBL" id="BDD50968.1"/>
    </source>
</evidence>
<protein>
    <submittedName>
        <fullName evidence="5">Phage tail tape measure protein</fullName>
    </submittedName>
</protein>
<dbReference type="NCBIfam" id="TIGR01541">
    <property type="entry name" value="tape_meas_lam_C"/>
    <property type="match status" value="1"/>
</dbReference>
<evidence type="ECO:0000256" key="1">
    <source>
        <dbReference type="SAM" id="Coils"/>
    </source>
</evidence>